<accession>A0A1T1AP32</accession>
<dbReference type="RefSeq" id="WP_078363604.1">
    <property type="nucleotide sequence ID" value="NZ_MTJN01000002.1"/>
</dbReference>
<dbReference type="AlphaFoldDB" id="A0A1T1AP32"/>
<dbReference type="Gene3D" id="3.40.50.10400">
    <property type="entry name" value="Hypothetical protein PA1492"/>
    <property type="match status" value="1"/>
</dbReference>
<evidence type="ECO:0000313" key="1">
    <source>
        <dbReference type="EMBL" id="OOV05824.1"/>
    </source>
</evidence>
<gene>
    <name evidence="1" type="ORF">RF819_03065</name>
</gene>
<dbReference type="Proteomes" id="UP000190750">
    <property type="component" value="Unassembled WGS sequence"/>
</dbReference>
<dbReference type="Pfam" id="PF14359">
    <property type="entry name" value="DUF4406"/>
    <property type="match status" value="1"/>
</dbReference>
<comment type="caution">
    <text evidence="1">The sequence shown here is derived from an EMBL/GenBank/DDBJ whole genome shotgun (WGS) entry which is preliminary data.</text>
</comment>
<dbReference type="STRING" id="28066.RF819_03065"/>
<protein>
    <recommendedName>
        <fullName evidence="3">DUF4406 domain-containing protein</fullName>
    </recommendedName>
</protein>
<sequence length="108" mass="11932">MKKRVYIAGPMTGLPQFNYPAFNAAAQRLRALGFEVENPAENPDPKCGTWLGYMRLAIRQLVTCDVVALLPGWRGSRGARIERWLAGMLGFTVVLESAIQHGPEVFNG</sequence>
<keyword evidence="2" id="KW-1185">Reference proteome</keyword>
<reference evidence="1 2" key="1">
    <citation type="submission" date="2017-01" db="EMBL/GenBank/DDBJ databases">
        <title>Genome sequencing of Rhodoferax fermentans JCM 7819.</title>
        <authorList>
            <person name="Kim Y.J."/>
            <person name="Farh M.E.-A."/>
            <person name="Yang D.-C."/>
        </authorList>
    </citation>
    <scope>NUCLEOTIDE SEQUENCE [LARGE SCALE GENOMIC DNA]</scope>
    <source>
        <strain evidence="1 2">JCM 7819</strain>
    </source>
</reference>
<evidence type="ECO:0008006" key="3">
    <source>
        <dbReference type="Google" id="ProtNLM"/>
    </source>
</evidence>
<dbReference type="SUPFAM" id="SSF52309">
    <property type="entry name" value="N-(deoxy)ribosyltransferase-like"/>
    <property type="match status" value="1"/>
</dbReference>
<organism evidence="1 2">
    <name type="scientific">Rhodoferax fermentans</name>
    <dbReference type="NCBI Taxonomy" id="28066"/>
    <lineage>
        <taxon>Bacteria</taxon>
        <taxon>Pseudomonadati</taxon>
        <taxon>Pseudomonadota</taxon>
        <taxon>Betaproteobacteria</taxon>
        <taxon>Burkholderiales</taxon>
        <taxon>Comamonadaceae</taxon>
        <taxon>Rhodoferax</taxon>
    </lineage>
</organism>
<proteinExistence type="predicted"/>
<evidence type="ECO:0000313" key="2">
    <source>
        <dbReference type="Proteomes" id="UP000190750"/>
    </source>
</evidence>
<dbReference type="InterPro" id="IPR025518">
    <property type="entry name" value="DUF4406"/>
</dbReference>
<dbReference type="EMBL" id="MTJN01000002">
    <property type="protein sequence ID" value="OOV05824.1"/>
    <property type="molecule type" value="Genomic_DNA"/>
</dbReference>
<name>A0A1T1AP32_RHOFE</name>
<dbReference type="OrthoDB" id="2376767at2"/>